<gene>
    <name evidence="14" type="ORF">DME_LOCUS7702</name>
</gene>
<dbReference type="GO" id="GO:0046872">
    <property type="term" value="F:metal ion binding"/>
    <property type="evidence" value="ECO:0007669"/>
    <property type="project" value="UniProtKB-KW"/>
</dbReference>
<evidence type="ECO:0000256" key="3">
    <source>
        <dbReference type="ARBA" id="ARBA00022617"/>
    </source>
</evidence>
<sequence>MRKSAKTEKNTIKEVKCITTSNGVPIFNKNASLTVGRHGPMLMQDVVYMNEMAHFVRERIPERVVHAKGAGAHGVFTVTNDISKYCKASLFAEVGKQTDVFVRFSTVGGELGSADTLRDPRGFAIKFYTEDGNWDLVGNNTPVFFIRDPILFPSFIHTQKRNPVTHLKDANMVWDFFSLRPESTHQMMILFSDRGIPDGYRFMNGYGSHTFKLINNEGKQVYCKLHVKSAQGIRNLTTEEAKRLASEDPDYSIRDLYDSIEEGNFPKWNLMIQVMTFKEAERCKFNPFDVTKVWSHKDYPLIPVGQIVLNRNPTNYFAFTEQSAFSPSHVVPGINFSPDRMLQGRLFAYTDAHFHRLGPNYIQLPVNCPYRSQPQNCQRDGFMTFAVNEGHGAPNYHPSSFSEIKQCPKTKEESWYIAGDVDRYDDGDDDNFTQPRDFWLNVLDDNARTRLVNNIADSLKECVLFVQNRTIKNLMQVHESFGNAVKERIKKLNISVQE</sequence>
<dbReference type="GO" id="GO:0005739">
    <property type="term" value="C:mitochondrion"/>
    <property type="evidence" value="ECO:0007669"/>
    <property type="project" value="TreeGrafter"/>
</dbReference>
<comment type="similarity">
    <text evidence="1 11">Belongs to the catalase family.</text>
</comment>
<dbReference type="PROSITE" id="PS00438">
    <property type="entry name" value="CATALASE_2"/>
    <property type="match status" value="1"/>
</dbReference>
<keyword evidence="3 10" id="KW-0349">Heme</keyword>
<keyword evidence="4 10" id="KW-0479">Metal-binding</keyword>
<evidence type="ECO:0000256" key="12">
    <source>
        <dbReference type="RuleBase" id="RU004142"/>
    </source>
</evidence>
<dbReference type="InterPro" id="IPR040333">
    <property type="entry name" value="Catalase_3"/>
</dbReference>
<accession>A0A0N4U9E0</accession>
<dbReference type="SUPFAM" id="SSF56634">
    <property type="entry name" value="Heme-dependent catalase-like"/>
    <property type="match status" value="1"/>
</dbReference>
<dbReference type="GO" id="GO:0042744">
    <property type="term" value="P:hydrogen peroxide catabolic process"/>
    <property type="evidence" value="ECO:0007669"/>
    <property type="project" value="UniProtKB-KW"/>
</dbReference>
<keyword evidence="2 11" id="KW-0575">Peroxidase</keyword>
<evidence type="ECO:0000313" key="15">
    <source>
        <dbReference type="Proteomes" id="UP000038040"/>
    </source>
</evidence>
<evidence type="ECO:0000256" key="9">
    <source>
        <dbReference type="PIRSR" id="PIRSR038928-1"/>
    </source>
</evidence>
<dbReference type="PROSITE" id="PS00437">
    <property type="entry name" value="CATALASE_1"/>
    <property type="match status" value="1"/>
</dbReference>
<feature type="domain" description="Catalase core" evidence="13">
    <location>
        <begin position="19"/>
        <end position="405"/>
    </location>
</feature>
<comment type="cofactor">
    <cofactor evidence="10">
        <name>heme</name>
        <dbReference type="ChEBI" id="CHEBI:30413"/>
    </cofactor>
</comment>
<dbReference type="InterPro" id="IPR010582">
    <property type="entry name" value="Catalase_immune_responsive"/>
</dbReference>
<evidence type="ECO:0000256" key="1">
    <source>
        <dbReference type="ARBA" id="ARBA00005329"/>
    </source>
</evidence>
<dbReference type="PANTHER" id="PTHR11465:SF9">
    <property type="entry name" value="CATALASE"/>
    <property type="match status" value="1"/>
</dbReference>
<protein>
    <recommendedName>
        <fullName evidence="11">Catalase</fullName>
        <ecNumber evidence="11">1.11.1.6</ecNumber>
    </recommendedName>
</protein>
<evidence type="ECO:0000256" key="8">
    <source>
        <dbReference type="ARBA" id="ARBA00049254"/>
    </source>
</evidence>
<feature type="binding site" description="axial binding residue" evidence="10">
    <location>
        <position position="349"/>
    </location>
    <ligand>
        <name>heme</name>
        <dbReference type="ChEBI" id="CHEBI:30413"/>
    </ligand>
    <ligandPart>
        <name>Fe</name>
        <dbReference type="ChEBI" id="CHEBI:18248"/>
    </ligandPart>
</feature>
<evidence type="ECO:0000256" key="4">
    <source>
        <dbReference type="ARBA" id="ARBA00022723"/>
    </source>
</evidence>
<evidence type="ECO:0000256" key="6">
    <source>
        <dbReference type="ARBA" id="ARBA00023004"/>
    </source>
</evidence>
<dbReference type="GO" id="GO:0020037">
    <property type="term" value="F:heme binding"/>
    <property type="evidence" value="ECO:0007669"/>
    <property type="project" value="InterPro"/>
</dbReference>
<evidence type="ECO:0000256" key="5">
    <source>
        <dbReference type="ARBA" id="ARBA00023002"/>
    </source>
</evidence>
<dbReference type="PANTHER" id="PTHR11465">
    <property type="entry name" value="CATALASE"/>
    <property type="match status" value="1"/>
</dbReference>
<comment type="function">
    <text evidence="12">Catalyzes the degradation of hydrogen peroxide (H(2)O(2)) generated by peroxisomal oxidases to water and oxygen, thereby protecting cells from the toxic effects of hydrogen peroxide.</text>
</comment>
<evidence type="ECO:0000313" key="17">
    <source>
        <dbReference type="WBParaSite" id="DME_0000369701-mRNA-1"/>
    </source>
</evidence>
<dbReference type="InterPro" id="IPR020835">
    <property type="entry name" value="Catalase_sf"/>
</dbReference>
<dbReference type="Pfam" id="PF00199">
    <property type="entry name" value="Catalase"/>
    <property type="match status" value="1"/>
</dbReference>
<dbReference type="PROSITE" id="PS51402">
    <property type="entry name" value="CATALASE_3"/>
    <property type="match status" value="1"/>
</dbReference>
<dbReference type="CDD" id="cd08156">
    <property type="entry name" value="catalase_clade_3"/>
    <property type="match status" value="1"/>
</dbReference>
<keyword evidence="6 10" id="KW-0408">Iron</keyword>
<dbReference type="InterPro" id="IPR024708">
    <property type="entry name" value="Catalase_AS"/>
</dbReference>
<feature type="active site" evidence="9">
    <location>
        <position position="66"/>
    </location>
</feature>
<keyword evidence="5 11" id="KW-0560">Oxidoreductase</keyword>
<dbReference type="InterPro" id="IPR002226">
    <property type="entry name" value="Catalase_haem_BS"/>
</dbReference>
<dbReference type="AlphaFoldDB" id="A0A0N4U9E0"/>
<dbReference type="Proteomes" id="UP000038040">
    <property type="component" value="Unplaced"/>
</dbReference>
<evidence type="ECO:0000256" key="11">
    <source>
        <dbReference type="RuleBase" id="RU000498"/>
    </source>
</evidence>
<dbReference type="PIRSF" id="PIRSF038928">
    <property type="entry name" value="Catalase_clade1-3"/>
    <property type="match status" value="1"/>
</dbReference>
<dbReference type="Gene3D" id="2.40.180.10">
    <property type="entry name" value="Catalase core domain"/>
    <property type="match status" value="1"/>
</dbReference>
<comment type="catalytic activity">
    <reaction evidence="8 11">
        <text>2 H2O2 = O2 + 2 H2O</text>
        <dbReference type="Rhea" id="RHEA:20309"/>
        <dbReference type="ChEBI" id="CHEBI:15377"/>
        <dbReference type="ChEBI" id="CHEBI:15379"/>
        <dbReference type="ChEBI" id="CHEBI:16240"/>
        <dbReference type="EC" id="1.11.1.6"/>
    </reaction>
</comment>
<reference evidence="17" key="1">
    <citation type="submission" date="2017-02" db="UniProtKB">
        <authorList>
            <consortium name="WormBaseParasite"/>
        </authorList>
    </citation>
    <scope>IDENTIFICATION</scope>
</reference>
<dbReference type="Pfam" id="PF06628">
    <property type="entry name" value="Catalase-rel"/>
    <property type="match status" value="1"/>
</dbReference>
<dbReference type="GO" id="GO:0005777">
    <property type="term" value="C:peroxisome"/>
    <property type="evidence" value="ECO:0007669"/>
    <property type="project" value="TreeGrafter"/>
</dbReference>
<dbReference type="PRINTS" id="PR00067">
    <property type="entry name" value="CATALASE"/>
</dbReference>
<dbReference type="Proteomes" id="UP000274756">
    <property type="component" value="Unassembled WGS sequence"/>
</dbReference>
<name>A0A0N4U9E0_DRAME</name>
<dbReference type="SMART" id="SM01060">
    <property type="entry name" value="Catalase"/>
    <property type="match status" value="1"/>
</dbReference>
<dbReference type="EC" id="1.11.1.6" evidence="11"/>
<feature type="active site" evidence="9">
    <location>
        <position position="139"/>
    </location>
</feature>
<proteinExistence type="inferred from homology"/>
<reference evidence="14 16" key="2">
    <citation type="submission" date="2018-11" db="EMBL/GenBank/DDBJ databases">
        <authorList>
            <consortium name="Pathogen Informatics"/>
        </authorList>
    </citation>
    <scope>NUCLEOTIDE SEQUENCE [LARGE SCALE GENOMIC DNA]</scope>
</reference>
<evidence type="ECO:0000256" key="7">
    <source>
        <dbReference type="ARBA" id="ARBA00023324"/>
    </source>
</evidence>
<evidence type="ECO:0000313" key="14">
    <source>
        <dbReference type="EMBL" id="VDN57729.1"/>
    </source>
</evidence>
<dbReference type="GO" id="GO:0004096">
    <property type="term" value="F:catalase activity"/>
    <property type="evidence" value="ECO:0007669"/>
    <property type="project" value="UniProtKB-EC"/>
</dbReference>
<dbReference type="OrthoDB" id="6880011at2759"/>
<evidence type="ECO:0000313" key="16">
    <source>
        <dbReference type="Proteomes" id="UP000274756"/>
    </source>
</evidence>
<evidence type="ECO:0000256" key="2">
    <source>
        <dbReference type="ARBA" id="ARBA00022559"/>
    </source>
</evidence>
<dbReference type="WBParaSite" id="DME_0000369701-mRNA-1">
    <property type="protein sequence ID" value="DME_0000369701-mRNA-1"/>
    <property type="gene ID" value="DME_0000369701"/>
</dbReference>
<dbReference type="FunFam" id="2.40.180.10:FF:000001">
    <property type="entry name" value="Catalase"/>
    <property type="match status" value="1"/>
</dbReference>
<keyword evidence="7 11" id="KW-0376">Hydrogen peroxide</keyword>
<dbReference type="InterPro" id="IPR011614">
    <property type="entry name" value="Catalase_core"/>
</dbReference>
<dbReference type="GO" id="GO:0042542">
    <property type="term" value="P:response to hydrogen peroxide"/>
    <property type="evidence" value="ECO:0007669"/>
    <property type="project" value="TreeGrafter"/>
</dbReference>
<dbReference type="EMBL" id="UYYG01001162">
    <property type="protein sequence ID" value="VDN57729.1"/>
    <property type="molecule type" value="Genomic_DNA"/>
</dbReference>
<dbReference type="STRING" id="318479.A0A0N4U9E0"/>
<dbReference type="InterPro" id="IPR018028">
    <property type="entry name" value="Catalase"/>
</dbReference>
<evidence type="ECO:0000256" key="10">
    <source>
        <dbReference type="PIRSR" id="PIRSR038928-2"/>
    </source>
</evidence>
<organism evidence="15 17">
    <name type="scientific">Dracunculus medinensis</name>
    <name type="common">Guinea worm</name>
    <dbReference type="NCBI Taxonomy" id="318479"/>
    <lineage>
        <taxon>Eukaryota</taxon>
        <taxon>Metazoa</taxon>
        <taxon>Ecdysozoa</taxon>
        <taxon>Nematoda</taxon>
        <taxon>Chromadorea</taxon>
        <taxon>Rhabditida</taxon>
        <taxon>Spirurina</taxon>
        <taxon>Dracunculoidea</taxon>
        <taxon>Dracunculidae</taxon>
        <taxon>Dracunculus</taxon>
    </lineage>
</organism>
<evidence type="ECO:0000259" key="13">
    <source>
        <dbReference type="SMART" id="SM01060"/>
    </source>
</evidence>
<dbReference type="InterPro" id="IPR024711">
    <property type="entry name" value="Catalase_clade1/3"/>
</dbReference>
<keyword evidence="16" id="KW-1185">Reference proteome</keyword>